<feature type="region of interest" description="Disordered" evidence="1">
    <location>
        <begin position="259"/>
        <end position="285"/>
    </location>
</feature>
<reference evidence="3" key="1">
    <citation type="submission" date="2018-01" db="EMBL/GenBank/DDBJ databases">
        <authorList>
            <person name="Alioto T."/>
            <person name="Alioto T."/>
        </authorList>
    </citation>
    <scope>NUCLEOTIDE SEQUENCE [LARGE SCALE GENOMIC DNA]</scope>
</reference>
<dbReference type="Proteomes" id="UP000268350">
    <property type="component" value="Unassembled WGS sequence"/>
</dbReference>
<dbReference type="STRING" id="7266.A0A3B0KLG7"/>
<name>A0A3B0KLG7_DROGU</name>
<protein>
    <submittedName>
        <fullName evidence="2">Uncharacterized protein</fullName>
    </submittedName>
</protein>
<dbReference type="OrthoDB" id="7740893at2759"/>
<feature type="compositionally biased region" description="Polar residues" evidence="1">
    <location>
        <begin position="259"/>
        <end position="269"/>
    </location>
</feature>
<evidence type="ECO:0000313" key="2">
    <source>
        <dbReference type="EMBL" id="SPP84658.1"/>
    </source>
</evidence>
<evidence type="ECO:0000256" key="1">
    <source>
        <dbReference type="SAM" id="MobiDB-lite"/>
    </source>
</evidence>
<keyword evidence="3" id="KW-1185">Reference proteome</keyword>
<evidence type="ECO:0000313" key="3">
    <source>
        <dbReference type="Proteomes" id="UP000268350"/>
    </source>
</evidence>
<gene>
    <name evidence="2" type="ORF">DGUA_6G014461</name>
</gene>
<dbReference type="EMBL" id="OUUW01000009">
    <property type="protein sequence ID" value="SPP84658.1"/>
    <property type="molecule type" value="Genomic_DNA"/>
</dbReference>
<proteinExistence type="predicted"/>
<organism evidence="2 3">
    <name type="scientific">Drosophila guanche</name>
    <name type="common">Fruit fly</name>
    <dbReference type="NCBI Taxonomy" id="7266"/>
    <lineage>
        <taxon>Eukaryota</taxon>
        <taxon>Metazoa</taxon>
        <taxon>Ecdysozoa</taxon>
        <taxon>Arthropoda</taxon>
        <taxon>Hexapoda</taxon>
        <taxon>Insecta</taxon>
        <taxon>Pterygota</taxon>
        <taxon>Neoptera</taxon>
        <taxon>Endopterygota</taxon>
        <taxon>Diptera</taxon>
        <taxon>Brachycera</taxon>
        <taxon>Muscomorpha</taxon>
        <taxon>Ephydroidea</taxon>
        <taxon>Drosophilidae</taxon>
        <taxon>Drosophila</taxon>
        <taxon>Sophophora</taxon>
    </lineage>
</organism>
<accession>A0A3B0KLG7</accession>
<dbReference type="AlphaFoldDB" id="A0A3B0KLG7"/>
<sequence length="285" mass="33336">MEAINFNDFTPMERYEIIKEFLIKMRQANSMPSAQRFFEHYLRKFYKPPDKVVNDIAYCQRAMKTYLLIHQTIVRVFGEQEDAVSTHLPPEITEYLSLLFFQDPVIKNSYLHELEEILYEVNAECQYMLLRLQDDIDRFCLAFSEQELKPDDEVINDIVSGAIVPLVVSVKVSLEPYFVSVRPTEQELMRKYFITSDVSAPQLRLHAYTTTVVKESRLNLQAALARTRTPQVDKAERPKEEFMQSVGLITHMEKQRINLSQELRQTGPKQYSLPPKKQKAPPQPK</sequence>